<accession>A0A8X6M8M4</accession>
<evidence type="ECO:0000256" key="1">
    <source>
        <dbReference type="SAM" id="MobiDB-lite"/>
    </source>
</evidence>
<reference evidence="2" key="1">
    <citation type="submission" date="2020-08" db="EMBL/GenBank/DDBJ databases">
        <title>Multicomponent nature underlies the extraordinary mechanical properties of spider dragline silk.</title>
        <authorList>
            <person name="Kono N."/>
            <person name="Nakamura H."/>
            <person name="Mori M."/>
            <person name="Yoshida Y."/>
            <person name="Ohtoshi R."/>
            <person name="Malay A.D."/>
            <person name="Moran D.A.P."/>
            <person name="Tomita M."/>
            <person name="Numata K."/>
            <person name="Arakawa K."/>
        </authorList>
    </citation>
    <scope>NUCLEOTIDE SEQUENCE</scope>
</reference>
<keyword evidence="3" id="KW-1185">Reference proteome</keyword>
<evidence type="ECO:0000313" key="3">
    <source>
        <dbReference type="Proteomes" id="UP000886998"/>
    </source>
</evidence>
<feature type="compositionally biased region" description="Basic and acidic residues" evidence="1">
    <location>
        <begin position="53"/>
        <end position="63"/>
    </location>
</feature>
<protein>
    <submittedName>
        <fullName evidence="2">Uncharacterized protein</fullName>
    </submittedName>
</protein>
<sequence>MSERIALEEEMRLKKERWLVEEQMPHVQEEHIMSMKAEEQKCLQEERCKKMNEQNHLLSEERKRQKRGFKRRAKPKVTIQGDKAKPHAFWDRRKRSRRDPPPWTVVEKFESKTHKGQPLGSLTQRGWRILRDWKEKWKLDTCFPNEHFMVLWNILWLWFQIDA</sequence>
<gene>
    <name evidence="2" type="ORF">TNIN_430541</name>
</gene>
<dbReference type="AlphaFoldDB" id="A0A8X6M8M4"/>
<feature type="region of interest" description="Disordered" evidence="1">
    <location>
        <begin position="53"/>
        <end position="103"/>
    </location>
</feature>
<organism evidence="2 3">
    <name type="scientific">Trichonephila inaurata madagascariensis</name>
    <dbReference type="NCBI Taxonomy" id="2747483"/>
    <lineage>
        <taxon>Eukaryota</taxon>
        <taxon>Metazoa</taxon>
        <taxon>Ecdysozoa</taxon>
        <taxon>Arthropoda</taxon>
        <taxon>Chelicerata</taxon>
        <taxon>Arachnida</taxon>
        <taxon>Araneae</taxon>
        <taxon>Araneomorphae</taxon>
        <taxon>Entelegynae</taxon>
        <taxon>Araneoidea</taxon>
        <taxon>Nephilidae</taxon>
        <taxon>Trichonephila</taxon>
        <taxon>Trichonephila inaurata</taxon>
    </lineage>
</organism>
<dbReference type="EMBL" id="BMAV01024168">
    <property type="protein sequence ID" value="GFS30606.1"/>
    <property type="molecule type" value="Genomic_DNA"/>
</dbReference>
<comment type="caution">
    <text evidence="2">The sequence shown here is derived from an EMBL/GenBank/DDBJ whole genome shotgun (WGS) entry which is preliminary data.</text>
</comment>
<feature type="compositionally biased region" description="Basic and acidic residues" evidence="1">
    <location>
        <begin position="82"/>
        <end position="91"/>
    </location>
</feature>
<proteinExistence type="predicted"/>
<evidence type="ECO:0000313" key="2">
    <source>
        <dbReference type="EMBL" id="GFS30606.1"/>
    </source>
</evidence>
<name>A0A8X6M8M4_9ARAC</name>
<feature type="compositionally biased region" description="Basic residues" evidence="1">
    <location>
        <begin position="64"/>
        <end position="75"/>
    </location>
</feature>
<dbReference type="Proteomes" id="UP000886998">
    <property type="component" value="Unassembled WGS sequence"/>
</dbReference>